<keyword evidence="3 6" id="KW-0812">Transmembrane</keyword>
<sequence length="357" mass="36781">MSTTPADVAVATQPKKESTGARLLRIALTERVAALAVLTVILVIVFYLLGNNGNLYAPFDLSYMVSSLQAFVPVALLALAEMFVITSGRSGIDLSVGAMVSLCGLVFGALVQHAGMPVLLAALVAIIVGGLMGLLNGVLVGYFGFPPLIATLATSYAFASIAMVASGQAPISGSKIAATHELTRNLPLFGDVELPIQVLTFLLPAMVISWFMLEHTTWGRSLLAIGTNDTAAAYAGQSVRWTRASAYMASGLLSGVAAVVNVAQFASARPDAGTSGNGMALPAITIAALGGVLISGGLARVSGVMTSALLITWLNAALLISFQGSLGPRTQLLALGLLLICSVLLNSYAARRYGLRA</sequence>
<comment type="subcellular location">
    <subcellularLocation>
        <location evidence="1">Cell membrane</location>
        <topology evidence="1">Multi-pass membrane protein</topology>
    </subcellularLocation>
</comment>
<gene>
    <name evidence="7" type="ORF">O6R08_02595</name>
</gene>
<evidence type="ECO:0000256" key="2">
    <source>
        <dbReference type="ARBA" id="ARBA00022475"/>
    </source>
</evidence>
<feature type="transmembrane region" description="Helical" evidence="6">
    <location>
        <begin position="246"/>
        <end position="267"/>
    </location>
</feature>
<feature type="transmembrane region" description="Helical" evidence="6">
    <location>
        <begin position="117"/>
        <end position="135"/>
    </location>
</feature>
<evidence type="ECO:0000256" key="6">
    <source>
        <dbReference type="SAM" id="Phobius"/>
    </source>
</evidence>
<feature type="transmembrane region" description="Helical" evidence="6">
    <location>
        <begin position="61"/>
        <end position="80"/>
    </location>
</feature>
<dbReference type="InterPro" id="IPR001851">
    <property type="entry name" value="ABC_transp_permease"/>
</dbReference>
<feature type="transmembrane region" description="Helical" evidence="6">
    <location>
        <begin position="92"/>
        <end position="111"/>
    </location>
</feature>
<organism evidence="7 8">
    <name type="scientific">Cutibacterium equinum</name>
    <dbReference type="NCBI Taxonomy" id="3016342"/>
    <lineage>
        <taxon>Bacteria</taxon>
        <taxon>Bacillati</taxon>
        <taxon>Actinomycetota</taxon>
        <taxon>Actinomycetes</taxon>
        <taxon>Propionibacteriales</taxon>
        <taxon>Propionibacteriaceae</taxon>
        <taxon>Cutibacterium</taxon>
    </lineage>
</organism>
<evidence type="ECO:0000256" key="1">
    <source>
        <dbReference type="ARBA" id="ARBA00004651"/>
    </source>
</evidence>
<evidence type="ECO:0000313" key="7">
    <source>
        <dbReference type="EMBL" id="WCC80431.1"/>
    </source>
</evidence>
<feature type="transmembrane region" description="Helical" evidence="6">
    <location>
        <begin position="32"/>
        <end position="49"/>
    </location>
</feature>
<keyword evidence="2" id="KW-1003">Cell membrane</keyword>
<accession>A0ABY7QZL6</accession>
<evidence type="ECO:0000256" key="3">
    <source>
        <dbReference type="ARBA" id="ARBA00022692"/>
    </source>
</evidence>
<keyword evidence="8" id="KW-1185">Reference proteome</keyword>
<keyword evidence="4 6" id="KW-1133">Transmembrane helix</keyword>
<keyword evidence="5 6" id="KW-0472">Membrane</keyword>
<name>A0ABY7QZL6_9ACTN</name>
<evidence type="ECO:0000313" key="8">
    <source>
        <dbReference type="Proteomes" id="UP001212097"/>
    </source>
</evidence>
<dbReference type="RefSeq" id="WP_271418612.1">
    <property type="nucleotide sequence ID" value="NZ_CP115668.1"/>
</dbReference>
<dbReference type="CDD" id="cd06579">
    <property type="entry name" value="TM_PBP1_transp_AraH_like"/>
    <property type="match status" value="1"/>
</dbReference>
<evidence type="ECO:0000256" key="5">
    <source>
        <dbReference type="ARBA" id="ARBA00023136"/>
    </source>
</evidence>
<feature type="transmembrane region" description="Helical" evidence="6">
    <location>
        <begin position="308"/>
        <end position="326"/>
    </location>
</feature>
<dbReference type="PANTHER" id="PTHR32196">
    <property type="entry name" value="ABC TRANSPORTER PERMEASE PROTEIN YPHD-RELATED-RELATED"/>
    <property type="match status" value="1"/>
</dbReference>
<dbReference type="Proteomes" id="UP001212097">
    <property type="component" value="Chromosome"/>
</dbReference>
<dbReference type="Pfam" id="PF02653">
    <property type="entry name" value="BPD_transp_2"/>
    <property type="match status" value="1"/>
</dbReference>
<feature type="transmembrane region" description="Helical" evidence="6">
    <location>
        <begin position="142"/>
        <end position="165"/>
    </location>
</feature>
<proteinExistence type="predicted"/>
<feature type="transmembrane region" description="Helical" evidence="6">
    <location>
        <begin position="332"/>
        <end position="350"/>
    </location>
</feature>
<feature type="transmembrane region" description="Helical" evidence="6">
    <location>
        <begin position="279"/>
        <end position="301"/>
    </location>
</feature>
<protein>
    <submittedName>
        <fullName evidence="7">ABC transporter permease</fullName>
    </submittedName>
</protein>
<reference evidence="7 8" key="2">
    <citation type="submission" date="2023-06" db="EMBL/GenBank/DDBJ databases">
        <title>The Gram-positive Non-spore-bearing Anaerobic Bacilli of Human Feces.</title>
        <authorList>
            <person name="Eggerth A.H."/>
        </authorList>
    </citation>
    <scope>NUCLEOTIDE SEQUENCE [LARGE SCALE GENOMIC DNA]</scope>
    <source>
        <strain evidence="7 8">CBA3108</strain>
    </source>
</reference>
<reference evidence="7 8" key="1">
    <citation type="submission" date="2023-01" db="EMBL/GenBank/DDBJ databases">
        <authorList>
            <person name="Lee S.H."/>
            <person name="Jung H.S."/>
            <person name="Yun J.U."/>
        </authorList>
    </citation>
    <scope>NUCLEOTIDE SEQUENCE [LARGE SCALE GENOMIC DNA]</scope>
    <source>
        <strain evidence="7 8">CBA3108</strain>
    </source>
</reference>
<dbReference type="EMBL" id="CP115668">
    <property type="protein sequence ID" value="WCC80431.1"/>
    <property type="molecule type" value="Genomic_DNA"/>
</dbReference>
<evidence type="ECO:0000256" key="4">
    <source>
        <dbReference type="ARBA" id="ARBA00022989"/>
    </source>
</evidence>
<feature type="transmembrane region" description="Helical" evidence="6">
    <location>
        <begin position="194"/>
        <end position="213"/>
    </location>
</feature>